<accession>A0A7S3P120</accession>
<reference evidence="2" key="1">
    <citation type="submission" date="2021-01" db="EMBL/GenBank/DDBJ databases">
        <authorList>
            <person name="Corre E."/>
            <person name="Pelletier E."/>
            <person name="Niang G."/>
            <person name="Scheremetjew M."/>
            <person name="Finn R."/>
            <person name="Kale V."/>
            <person name="Holt S."/>
            <person name="Cochrane G."/>
            <person name="Meng A."/>
            <person name="Brown T."/>
            <person name="Cohen L."/>
        </authorList>
    </citation>
    <scope>NUCLEOTIDE SEQUENCE</scope>
    <source>
        <strain evidence="2">CCMP127</strain>
    </source>
</reference>
<evidence type="ECO:0000313" key="2">
    <source>
        <dbReference type="EMBL" id="CAE0404923.1"/>
    </source>
</evidence>
<sequence>MTRDLLVGDNPLKSDPELVALLKKLDAIVKYKYFQRWKKSFLDRLLPKILVHDKRSMQVADQASEDFDRVLATTAKQARKVVDFENLNSVKATLALRELGNLLQKTTATLKEWIPASSQEEKRQGYTKFHLGAALIQQGFPQYVTLKGMEDALKRIETKVLPHTADRQLSDVFRGYHTQVDRFCDVMADLGMFEIMKKCLQFAIAPDVEESSDEEAMNITIQGETIKGVHHSIDMEVEPSESLAGLRQTVQQEFGIPLSHLVLKHRGKELPRDDDKTLGKAGIEDESIIHVELRNIPLLVHVYGKEKEIPVYVTCRNTLQDIKERVEPTSGIAVLQQRIFRQNKPANEVKDNGMSVQEYGFVDNEHLVLEPNFISVRVKIPDTTESFDLELGLDETTEDIQTKITQKTGMENQEFTTTNPKTKEELPVRRTVRDMELHDGNVLTVALNKIPLTIKHKSDGTTVTELFVHPTKNNLAFVKEHIKQACDVDPVRQILFHDKKRLDDEMKTPRSIGLKPHSVLYLDTGPVEIRSIGDIYVAFTVSIKEAPSEREYKELAKVTEDFYKKQLKKRYRGAFQSVTVKCHKALFEAEKPSSKFNVYVEWDFTATFDASSSQDANVEIPSRHSMCTFLAKLDLEPYLTKVSKMPTRSFSKTRGVYTEHV</sequence>
<dbReference type="Gene3D" id="3.10.20.90">
    <property type="entry name" value="Phosphatidylinositol 3-kinase Catalytic Subunit, Chain A, domain 1"/>
    <property type="match status" value="2"/>
</dbReference>
<evidence type="ECO:0000259" key="1">
    <source>
        <dbReference type="PROSITE" id="PS50053"/>
    </source>
</evidence>
<dbReference type="PANTHER" id="PTHR10621:SF0">
    <property type="entry name" value="UV EXCISION REPAIR PROTEIN RAD23"/>
    <property type="match status" value="1"/>
</dbReference>
<dbReference type="GO" id="GO:0005829">
    <property type="term" value="C:cytosol"/>
    <property type="evidence" value="ECO:0007669"/>
    <property type="project" value="TreeGrafter"/>
</dbReference>
<gene>
    <name evidence="2" type="ORF">ACOF00016_LOCUS3009</name>
</gene>
<feature type="domain" description="Ubiquitin-like" evidence="1">
    <location>
        <begin position="296"/>
        <end position="369"/>
    </location>
</feature>
<dbReference type="GO" id="GO:0043130">
    <property type="term" value="F:ubiquitin binding"/>
    <property type="evidence" value="ECO:0007669"/>
    <property type="project" value="TreeGrafter"/>
</dbReference>
<dbReference type="GO" id="GO:0070628">
    <property type="term" value="F:proteasome binding"/>
    <property type="evidence" value="ECO:0007669"/>
    <property type="project" value="TreeGrafter"/>
</dbReference>
<dbReference type="GO" id="GO:0005654">
    <property type="term" value="C:nucleoplasm"/>
    <property type="evidence" value="ECO:0007669"/>
    <property type="project" value="TreeGrafter"/>
</dbReference>
<dbReference type="InterPro" id="IPR029071">
    <property type="entry name" value="Ubiquitin-like_domsf"/>
</dbReference>
<feature type="domain" description="Ubiquitin-like" evidence="1">
    <location>
        <begin position="219"/>
        <end position="294"/>
    </location>
</feature>
<name>A0A7S3P120_9STRA</name>
<protein>
    <recommendedName>
        <fullName evidence="1">Ubiquitin-like domain-containing protein</fullName>
    </recommendedName>
</protein>
<dbReference type="PROSITE" id="PS50053">
    <property type="entry name" value="UBIQUITIN_2"/>
    <property type="match status" value="3"/>
</dbReference>
<dbReference type="GO" id="GO:0031593">
    <property type="term" value="F:polyubiquitin modification-dependent protein binding"/>
    <property type="evidence" value="ECO:0007669"/>
    <property type="project" value="TreeGrafter"/>
</dbReference>
<organism evidence="2">
    <name type="scientific">Amphora coffeiformis</name>
    <dbReference type="NCBI Taxonomy" id="265554"/>
    <lineage>
        <taxon>Eukaryota</taxon>
        <taxon>Sar</taxon>
        <taxon>Stramenopiles</taxon>
        <taxon>Ochrophyta</taxon>
        <taxon>Bacillariophyta</taxon>
        <taxon>Bacillariophyceae</taxon>
        <taxon>Bacillariophycidae</taxon>
        <taxon>Thalassiophysales</taxon>
        <taxon>Catenulaceae</taxon>
        <taxon>Amphora</taxon>
    </lineage>
</organism>
<feature type="domain" description="Ubiquitin-like" evidence="1">
    <location>
        <begin position="450"/>
        <end position="522"/>
    </location>
</feature>
<dbReference type="CDD" id="cd17039">
    <property type="entry name" value="Ubl_ubiquitin_like"/>
    <property type="match status" value="2"/>
</dbReference>
<dbReference type="InterPro" id="IPR000626">
    <property type="entry name" value="Ubiquitin-like_dom"/>
</dbReference>
<dbReference type="PANTHER" id="PTHR10621">
    <property type="entry name" value="UV EXCISION REPAIR PROTEIN RAD23"/>
    <property type="match status" value="1"/>
</dbReference>
<dbReference type="AlphaFoldDB" id="A0A7S3P120"/>
<dbReference type="SUPFAM" id="SSF54236">
    <property type="entry name" value="Ubiquitin-like"/>
    <property type="match status" value="3"/>
</dbReference>
<dbReference type="EMBL" id="HBIM01003487">
    <property type="protein sequence ID" value="CAE0404923.1"/>
    <property type="molecule type" value="Transcribed_RNA"/>
</dbReference>
<dbReference type="Pfam" id="PF00240">
    <property type="entry name" value="ubiquitin"/>
    <property type="match status" value="1"/>
</dbReference>
<dbReference type="GO" id="GO:0043161">
    <property type="term" value="P:proteasome-mediated ubiquitin-dependent protein catabolic process"/>
    <property type="evidence" value="ECO:0007669"/>
    <property type="project" value="TreeGrafter"/>
</dbReference>
<dbReference type="SMART" id="SM00213">
    <property type="entry name" value="UBQ"/>
    <property type="match status" value="3"/>
</dbReference>
<proteinExistence type="predicted"/>